<keyword evidence="1" id="KW-0812">Transmembrane</keyword>
<name>E0TDF9_PARBH</name>
<keyword evidence="1" id="KW-0472">Membrane</keyword>
<dbReference type="KEGG" id="pbr:PB2503_11704"/>
<dbReference type="Proteomes" id="UP000001302">
    <property type="component" value="Chromosome"/>
</dbReference>
<feature type="transmembrane region" description="Helical" evidence="1">
    <location>
        <begin position="7"/>
        <end position="24"/>
    </location>
</feature>
<organism evidence="2 3">
    <name type="scientific">Parvularcula bermudensis (strain ATCC BAA-594 / HTCC2503 / KCTC 12087)</name>
    <dbReference type="NCBI Taxonomy" id="314260"/>
    <lineage>
        <taxon>Bacteria</taxon>
        <taxon>Pseudomonadati</taxon>
        <taxon>Pseudomonadota</taxon>
        <taxon>Alphaproteobacteria</taxon>
        <taxon>Parvularculales</taxon>
        <taxon>Parvularculaceae</taxon>
        <taxon>Parvularcula</taxon>
    </lineage>
</organism>
<reference evidence="3" key="1">
    <citation type="submission" date="2010-08" db="EMBL/GenBank/DDBJ databases">
        <title>Genome sequence of Parvularcula bermudensis HTCC2503.</title>
        <authorList>
            <person name="Kang D.-M."/>
            <person name="Oh H.-M."/>
            <person name="Cho J.-C."/>
        </authorList>
    </citation>
    <scope>NUCLEOTIDE SEQUENCE [LARGE SCALE GENOMIC DNA]</scope>
    <source>
        <strain evidence="3">ATCC BAA-594 / HTCC2503 / KCTC 12087</strain>
    </source>
</reference>
<keyword evidence="3" id="KW-1185">Reference proteome</keyword>
<protein>
    <recommendedName>
        <fullName evidence="4">DUF4345 domain-containing protein</fullName>
    </recommendedName>
</protein>
<evidence type="ECO:0008006" key="4">
    <source>
        <dbReference type="Google" id="ProtNLM"/>
    </source>
</evidence>
<dbReference type="HOGENOM" id="CLU_1989416_0_0_5"/>
<feature type="transmembrane region" description="Helical" evidence="1">
    <location>
        <begin position="44"/>
        <end position="65"/>
    </location>
</feature>
<dbReference type="AlphaFoldDB" id="E0TDF9"/>
<evidence type="ECO:0000256" key="1">
    <source>
        <dbReference type="SAM" id="Phobius"/>
    </source>
</evidence>
<dbReference type="EMBL" id="CP002156">
    <property type="protein sequence ID" value="ADM10385.1"/>
    <property type="molecule type" value="Genomic_DNA"/>
</dbReference>
<keyword evidence="1" id="KW-1133">Transmembrane helix</keyword>
<proteinExistence type="predicted"/>
<feature type="transmembrane region" description="Helical" evidence="1">
    <location>
        <begin position="99"/>
        <end position="119"/>
    </location>
</feature>
<evidence type="ECO:0000313" key="3">
    <source>
        <dbReference type="Proteomes" id="UP000001302"/>
    </source>
</evidence>
<dbReference type="RefSeq" id="WP_013301359.1">
    <property type="nucleotide sequence ID" value="NC_014414.1"/>
</dbReference>
<reference evidence="2 3" key="2">
    <citation type="journal article" date="2011" name="J. Bacteriol.">
        <title>Complete genome sequence of strain HTCC2503T of Parvularcula bermudensis, the type species of the order "Parvularculales" in the class Alphaproteobacteria.</title>
        <authorList>
            <person name="Oh H.M."/>
            <person name="Kang I."/>
            <person name="Vergin K.L."/>
            <person name="Kang D."/>
            <person name="Rhee K.H."/>
            <person name="Giovannoni S.J."/>
            <person name="Cho J.C."/>
        </authorList>
    </citation>
    <scope>NUCLEOTIDE SEQUENCE [LARGE SCALE GENOMIC DNA]</scope>
    <source>
        <strain evidence="3">ATCC BAA-594 / HTCC2503 / KCTC 12087</strain>
    </source>
</reference>
<dbReference type="OrthoDB" id="8479483at2"/>
<sequence>MLLKILVGAYGASFLLVGLGWWIVPETVSTQFDMMLLSDAGLSTQIGDLASFFLVLGGCMVVALLTGKRVWLLPALSLIAIAMLGRIFAWQFHGASLPLNMIAVEVTGSAVLILAFLRFQKTGPAIGN</sequence>
<accession>E0TDF9</accession>
<feature type="transmembrane region" description="Helical" evidence="1">
    <location>
        <begin position="72"/>
        <end position="93"/>
    </location>
</feature>
<gene>
    <name evidence="2" type="ordered locus">PB2503_11704</name>
</gene>
<evidence type="ECO:0000313" key="2">
    <source>
        <dbReference type="EMBL" id="ADM10385.1"/>
    </source>
</evidence>